<dbReference type="CDD" id="cd18105">
    <property type="entry name" value="SpoU-like_MRM1"/>
    <property type="match status" value="1"/>
</dbReference>
<keyword evidence="13" id="KW-1185">Reference proteome</keyword>
<dbReference type="Proteomes" id="UP000669133">
    <property type="component" value="Unassembled WGS sequence"/>
</dbReference>
<evidence type="ECO:0000256" key="8">
    <source>
        <dbReference type="ARBA" id="ARBA00023128"/>
    </source>
</evidence>
<keyword evidence="3" id="KW-0698">rRNA processing</keyword>
<dbReference type="InterPro" id="IPR029028">
    <property type="entry name" value="Alpha/beta_knot_MTases"/>
</dbReference>
<evidence type="ECO:0000256" key="7">
    <source>
        <dbReference type="ARBA" id="ARBA00022946"/>
    </source>
</evidence>
<dbReference type="GeneID" id="93653628"/>
<dbReference type="GO" id="GO:0016435">
    <property type="term" value="F:rRNA (guanine) methyltransferase activity"/>
    <property type="evidence" value="ECO:0007669"/>
    <property type="project" value="TreeGrafter"/>
</dbReference>
<dbReference type="SMART" id="SM00967">
    <property type="entry name" value="SpoU_sub_bind"/>
    <property type="match status" value="1"/>
</dbReference>
<dbReference type="Pfam" id="PF00588">
    <property type="entry name" value="SpoU_methylase"/>
    <property type="match status" value="1"/>
</dbReference>
<evidence type="ECO:0000313" key="12">
    <source>
        <dbReference type="EMBL" id="KAG5417366.1"/>
    </source>
</evidence>
<dbReference type="InterPro" id="IPR047182">
    <property type="entry name" value="MRM1"/>
</dbReference>
<dbReference type="InterPro" id="IPR029064">
    <property type="entry name" value="Ribosomal_eL30-like_sf"/>
</dbReference>
<evidence type="ECO:0000256" key="4">
    <source>
        <dbReference type="ARBA" id="ARBA00022603"/>
    </source>
</evidence>
<dbReference type="EMBL" id="JAEOAQ010000007">
    <property type="protein sequence ID" value="KAG5417366.1"/>
    <property type="molecule type" value="Genomic_DNA"/>
</dbReference>
<dbReference type="Gene3D" id="3.30.1330.30">
    <property type="match status" value="1"/>
</dbReference>
<dbReference type="InterPro" id="IPR013123">
    <property type="entry name" value="SpoU_subst-bd"/>
</dbReference>
<feature type="compositionally biased region" description="Basic and acidic residues" evidence="10">
    <location>
        <begin position="34"/>
        <end position="47"/>
    </location>
</feature>
<sequence>MYCQFQIRRHFSKFVSLHKTREVKPIYRPHHANPKNETRSFEKNLPASKKELKPWEAEGISKDRFFKRKYGHMSDERRKALQEKVARQRRYREMKKAHEMQKMGTTERFQRSREEINYEGQSAKEIMESGGGGGSGGMSTFFEFVYGTHPIKSVLQARKRPILGLYTFNAEDDNGVIKQAKKEYGIKVQHVRDKNALNILSKNGVHNGLVLKTKALDVPYIKSCGHAENSNYTITIEDEDGIDLEKEKSVLRKREENFDEDEEQLFPLALFLDEITDPQNMGSILRTAYFFGVDFIVIPDHSSAKLGPVANKASSGALDLIDIYQTDRSLKFIDSVRENGWNVISTSAKPDESNLDELKDKNYKVEMSLKDKFIKLGDLKTVLKRTPVMLVIGSEGKGVRTNMKLRSDYLVGVEKYRENDDIVDSLNVGVATGVIVQSCL</sequence>
<keyword evidence="5" id="KW-0808">Transferase</keyword>
<keyword evidence="7" id="KW-0809">Transit peptide</keyword>
<dbReference type="InterPro" id="IPR047261">
    <property type="entry name" value="MRM1_MeTrfase_dom"/>
</dbReference>
<dbReference type="InterPro" id="IPR004441">
    <property type="entry name" value="rRNA_MeTrfase_TrmH"/>
</dbReference>
<dbReference type="RefSeq" id="XP_067546482.1">
    <property type="nucleotide sequence ID" value="XM_067694129.1"/>
</dbReference>
<dbReference type="GO" id="GO:0005739">
    <property type="term" value="C:mitochondrion"/>
    <property type="evidence" value="ECO:0007669"/>
    <property type="project" value="UniProtKB-SubCell"/>
</dbReference>
<dbReference type="SUPFAM" id="SSF75217">
    <property type="entry name" value="alpha/beta knot"/>
    <property type="match status" value="1"/>
</dbReference>
<dbReference type="InterPro" id="IPR029026">
    <property type="entry name" value="tRNA_m1G_MTases_N"/>
</dbReference>
<name>A0A8H8DB47_9ASCO</name>
<keyword evidence="8" id="KW-0496">Mitochondrion</keyword>
<proteinExistence type="inferred from homology"/>
<gene>
    <name evidence="12" type="ORF">I9W82_004999</name>
</gene>
<dbReference type="GO" id="GO:0003723">
    <property type="term" value="F:RNA binding"/>
    <property type="evidence" value="ECO:0007669"/>
    <property type="project" value="InterPro"/>
</dbReference>
<reference evidence="12 13" key="1">
    <citation type="submission" date="2020-12" db="EMBL/GenBank/DDBJ databases">
        <title>Effect of drift, selection, and recombination on the evolution of hybrid genomes in Candida yeast pathogens.</title>
        <authorList>
            <person name="Mixao V."/>
            <person name="Ksiezopolska E."/>
            <person name="Saus E."/>
            <person name="Boekhout T."/>
            <person name="Gacser A."/>
            <person name="Gabaldon T."/>
        </authorList>
    </citation>
    <scope>NUCLEOTIDE SEQUENCE [LARGE SCALE GENOMIC DNA]</scope>
    <source>
        <strain evidence="12 13">BP57</strain>
    </source>
</reference>
<dbReference type="Gene3D" id="3.40.1280.10">
    <property type="match status" value="1"/>
</dbReference>
<feature type="region of interest" description="Disordered" evidence="10">
    <location>
        <begin position="28"/>
        <end position="47"/>
    </location>
</feature>
<dbReference type="AlphaFoldDB" id="A0A8H8DB47"/>
<dbReference type="PANTHER" id="PTHR46103">
    <property type="entry name" value="RRNA METHYLTRANSFERASE 1, MITOCHONDRIAL"/>
    <property type="match status" value="1"/>
</dbReference>
<evidence type="ECO:0000256" key="1">
    <source>
        <dbReference type="ARBA" id="ARBA00004173"/>
    </source>
</evidence>
<evidence type="ECO:0000256" key="6">
    <source>
        <dbReference type="ARBA" id="ARBA00022691"/>
    </source>
</evidence>
<comment type="similarity">
    <text evidence="2">Belongs to the class IV-like SAM-binding methyltransferase superfamily. RNA methyltransferase TrmH family.</text>
</comment>
<dbReference type="Pfam" id="PF08032">
    <property type="entry name" value="SpoU_sub_bind"/>
    <property type="match status" value="1"/>
</dbReference>
<keyword evidence="4" id="KW-0489">Methyltransferase</keyword>
<evidence type="ECO:0000259" key="11">
    <source>
        <dbReference type="SMART" id="SM00967"/>
    </source>
</evidence>
<evidence type="ECO:0000256" key="5">
    <source>
        <dbReference type="ARBA" id="ARBA00022679"/>
    </source>
</evidence>
<dbReference type="OrthoDB" id="270651at2759"/>
<feature type="domain" description="RNA 2-O ribose methyltransferase substrate binding" evidence="11">
    <location>
        <begin position="144"/>
        <end position="219"/>
    </location>
</feature>
<dbReference type="SUPFAM" id="SSF55315">
    <property type="entry name" value="L30e-like"/>
    <property type="match status" value="1"/>
</dbReference>
<organism evidence="12 13">
    <name type="scientific">Candida metapsilosis</name>
    <dbReference type="NCBI Taxonomy" id="273372"/>
    <lineage>
        <taxon>Eukaryota</taxon>
        <taxon>Fungi</taxon>
        <taxon>Dikarya</taxon>
        <taxon>Ascomycota</taxon>
        <taxon>Saccharomycotina</taxon>
        <taxon>Pichiomycetes</taxon>
        <taxon>Debaryomycetaceae</taxon>
        <taxon>Candida/Lodderomyces clade</taxon>
        <taxon>Candida</taxon>
    </lineage>
</organism>
<evidence type="ECO:0000256" key="2">
    <source>
        <dbReference type="ARBA" id="ARBA00007228"/>
    </source>
</evidence>
<dbReference type="NCBIfam" id="TIGR00186">
    <property type="entry name" value="rRNA_methyl_3"/>
    <property type="match status" value="1"/>
</dbReference>
<comment type="caution">
    <text evidence="12">The sequence shown here is derived from an EMBL/GenBank/DDBJ whole genome shotgun (WGS) entry which is preliminary data.</text>
</comment>
<keyword evidence="6" id="KW-0949">S-adenosyl-L-methionine</keyword>
<comment type="subcellular location">
    <subcellularLocation>
        <location evidence="1">Mitochondrion</location>
    </subcellularLocation>
</comment>
<protein>
    <recommendedName>
        <fullName evidence="9">rRNA methyltransferase 1, mitochondrial</fullName>
    </recommendedName>
</protein>
<accession>A0A8H8DB47</accession>
<dbReference type="InterPro" id="IPR001537">
    <property type="entry name" value="SpoU_MeTrfase"/>
</dbReference>
<evidence type="ECO:0000256" key="3">
    <source>
        <dbReference type="ARBA" id="ARBA00022552"/>
    </source>
</evidence>
<evidence type="ECO:0000313" key="13">
    <source>
        <dbReference type="Proteomes" id="UP000669133"/>
    </source>
</evidence>
<dbReference type="PANTHER" id="PTHR46103:SF1">
    <property type="entry name" value="RRNA METHYLTRANSFERASE 1, MITOCHONDRIAL"/>
    <property type="match status" value="1"/>
</dbReference>
<evidence type="ECO:0000256" key="10">
    <source>
        <dbReference type="SAM" id="MobiDB-lite"/>
    </source>
</evidence>
<evidence type="ECO:0000256" key="9">
    <source>
        <dbReference type="ARBA" id="ARBA00034881"/>
    </source>
</evidence>